<keyword evidence="1" id="KW-0812">Transmembrane</keyword>
<comment type="caution">
    <text evidence="2">The sequence shown here is derived from an EMBL/GenBank/DDBJ whole genome shotgun (WGS) entry which is preliminary data.</text>
</comment>
<evidence type="ECO:0000313" key="3">
    <source>
        <dbReference type="Proteomes" id="UP000460318"/>
    </source>
</evidence>
<dbReference type="EMBL" id="WUBI01000003">
    <property type="protein sequence ID" value="MWV45726.1"/>
    <property type="molecule type" value="Genomic_DNA"/>
</dbReference>
<sequence length="225" mass="24991">MKRLKLAGSFMIGTYAISLISGFFLSNPINLLIPAAIVFIGMFFFGNKGIPVKEIPNILEPVLDSKIHGAQQGQVAIADEVAAPSAQTGTSGDPIWDPVHEYISVIEQMVMSEGEKNTLDNEIVEKTIALLARINRLIPQLKEINDGSINHNIQRLVFKDLNGAINPFLKLSGEAKVLNRRLLLNGLKDIDSKLSFYVETIESRDILELQTRMDLIQARYRTTDS</sequence>
<evidence type="ECO:0000256" key="1">
    <source>
        <dbReference type="SAM" id="Phobius"/>
    </source>
</evidence>
<organism evidence="2 3">
    <name type="scientific">Paenibacillus dendrobii</name>
    <dbReference type="NCBI Taxonomy" id="2691084"/>
    <lineage>
        <taxon>Bacteria</taxon>
        <taxon>Bacillati</taxon>
        <taxon>Bacillota</taxon>
        <taxon>Bacilli</taxon>
        <taxon>Bacillales</taxon>
        <taxon>Paenibacillaceae</taxon>
        <taxon>Paenibacillus</taxon>
    </lineage>
</organism>
<gene>
    <name evidence="2" type="ORF">GRF59_19100</name>
</gene>
<reference evidence="2 3" key="1">
    <citation type="submission" date="2019-12" db="EMBL/GenBank/DDBJ databases">
        <title>Paenibacillus sp. nov., an endophytic bacterium isolated from the stem of Dendrobium.</title>
        <authorList>
            <person name="Zhao R."/>
        </authorList>
    </citation>
    <scope>NUCLEOTIDE SEQUENCE [LARGE SCALE GENOMIC DNA]</scope>
    <source>
        <strain evidence="2 3">HJL G12</strain>
    </source>
</reference>
<protein>
    <recommendedName>
        <fullName evidence="4">5-bromo-4-chloroindolyl phosphate hydrolysis protein</fullName>
    </recommendedName>
</protein>
<keyword evidence="1" id="KW-1133">Transmembrane helix</keyword>
<evidence type="ECO:0000313" key="2">
    <source>
        <dbReference type="EMBL" id="MWV45726.1"/>
    </source>
</evidence>
<dbReference type="AlphaFoldDB" id="A0A7X3LHE0"/>
<accession>A0A7X3LHE0</accession>
<keyword evidence="3" id="KW-1185">Reference proteome</keyword>
<name>A0A7X3LHE0_9BACL</name>
<proteinExistence type="predicted"/>
<feature type="transmembrane region" description="Helical" evidence="1">
    <location>
        <begin position="31"/>
        <end position="50"/>
    </location>
</feature>
<evidence type="ECO:0008006" key="4">
    <source>
        <dbReference type="Google" id="ProtNLM"/>
    </source>
</evidence>
<keyword evidence="1" id="KW-0472">Membrane</keyword>
<dbReference type="Proteomes" id="UP000460318">
    <property type="component" value="Unassembled WGS sequence"/>
</dbReference>